<dbReference type="InterPro" id="IPR003824">
    <property type="entry name" value="UppP"/>
</dbReference>
<sequence length="265" mass="28962">MNEYLAAAISGVVEGITEFLPISSTGHLIVTSELLRFDTQGAFEIIIQLGAVLSVVWFYRQQLLRQAREVRTNTGTRRFWLGVLLAFLPAALVGFLLGDLISQYLFKPTVVASSLIVGGVVMWLVESRPQRSEAVSVEQVRPMQALTIGVIQLLALVPGVSRSASTIIGGMLTGLSRPAATEFSFYLSMPTLGAASLYSLLKHRDEVATQGWGVVAIGLVVSFIVALLAIGWLLRYISRHDFKGFAVYRVFAGIAILLFFHFRGN</sequence>
<dbReference type="GO" id="GO:0050380">
    <property type="term" value="F:undecaprenyl-diphosphatase activity"/>
    <property type="evidence" value="ECO:0007669"/>
    <property type="project" value="UniProtKB-UniRule"/>
</dbReference>
<protein>
    <recommendedName>
        <fullName evidence="4 14">Undecaprenyl-diphosphatase</fullName>
        <ecNumber evidence="3 14">3.6.1.27</ecNumber>
    </recommendedName>
    <alternativeName>
        <fullName evidence="12 14">Bacitracin resistance protein</fullName>
    </alternativeName>
    <alternativeName>
        <fullName evidence="11 14">Undecaprenyl pyrophosphate phosphatase</fullName>
    </alternativeName>
</protein>
<dbReference type="RefSeq" id="WP_015237348.1">
    <property type="nucleotide sequence ID" value="NC_019793.1"/>
</dbReference>
<feature type="transmembrane region" description="Helical" evidence="14">
    <location>
        <begin position="213"/>
        <end position="234"/>
    </location>
</feature>
<evidence type="ECO:0000256" key="8">
    <source>
        <dbReference type="ARBA" id="ARBA00022989"/>
    </source>
</evidence>
<evidence type="ECO:0000256" key="7">
    <source>
        <dbReference type="ARBA" id="ARBA00022801"/>
    </source>
</evidence>
<dbReference type="GO" id="GO:0046677">
    <property type="term" value="P:response to antibiotic"/>
    <property type="evidence" value="ECO:0007669"/>
    <property type="project" value="UniProtKB-UniRule"/>
</dbReference>
<evidence type="ECO:0000256" key="11">
    <source>
        <dbReference type="ARBA" id="ARBA00032707"/>
    </source>
</evidence>
<dbReference type="PANTHER" id="PTHR30622">
    <property type="entry name" value="UNDECAPRENYL-DIPHOSPHATASE"/>
    <property type="match status" value="1"/>
</dbReference>
<keyword evidence="5 14" id="KW-1003">Cell membrane</keyword>
<name>L0A790_DEIPD</name>
<keyword evidence="7 14" id="KW-0378">Hydrolase</keyword>
<dbReference type="KEGG" id="dpd:Deipe_3625"/>
<reference evidence="16" key="1">
    <citation type="submission" date="2012-03" db="EMBL/GenBank/DDBJ databases">
        <title>Complete sequence of chromosome of Deinococcus peraridilitoris DSM 19664.</title>
        <authorList>
            <person name="Lucas S."/>
            <person name="Copeland A."/>
            <person name="Lapidus A."/>
            <person name="Glavina del Rio T."/>
            <person name="Dalin E."/>
            <person name="Tice H."/>
            <person name="Bruce D."/>
            <person name="Goodwin L."/>
            <person name="Pitluck S."/>
            <person name="Peters L."/>
            <person name="Mikhailova N."/>
            <person name="Lu M."/>
            <person name="Kyrpides N."/>
            <person name="Mavromatis K."/>
            <person name="Ivanova N."/>
            <person name="Brettin T."/>
            <person name="Detter J.C."/>
            <person name="Han C."/>
            <person name="Larimer F."/>
            <person name="Land M."/>
            <person name="Hauser L."/>
            <person name="Markowitz V."/>
            <person name="Cheng J.-F."/>
            <person name="Hugenholtz P."/>
            <person name="Woyke T."/>
            <person name="Wu D."/>
            <person name="Pukall R."/>
            <person name="Steenblock K."/>
            <person name="Brambilla E."/>
            <person name="Klenk H.-P."/>
            <person name="Eisen J.A."/>
        </authorList>
    </citation>
    <scope>NUCLEOTIDE SEQUENCE [LARGE SCALE GENOMIC DNA]</scope>
    <source>
        <strain evidence="16">DSM 19664 / LMG 22246 / CIP 109416 / KR-200</strain>
    </source>
</reference>
<evidence type="ECO:0000256" key="4">
    <source>
        <dbReference type="ARBA" id="ARBA00021581"/>
    </source>
</evidence>
<dbReference type="NCBIfam" id="TIGR00753">
    <property type="entry name" value="undec_PP_bacA"/>
    <property type="match status" value="1"/>
</dbReference>
<evidence type="ECO:0000256" key="13">
    <source>
        <dbReference type="ARBA" id="ARBA00047594"/>
    </source>
</evidence>
<comment type="subcellular location">
    <subcellularLocation>
        <location evidence="1 14">Cell membrane</location>
        <topology evidence="1 14">Multi-pass membrane protein</topology>
    </subcellularLocation>
</comment>
<feature type="transmembrane region" description="Helical" evidence="14">
    <location>
        <begin position="79"/>
        <end position="98"/>
    </location>
</feature>
<evidence type="ECO:0000256" key="5">
    <source>
        <dbReference type="ARBA" id="ARBA00022475"/>
    </source>
</evidence>
<gene>
    <name evidence="14" type="primary">uppP</name>
    <name evidence="15" type="ordered locus">Deipe_3625</name>
</gene>
<feature type="transmembrane region" description="Helical" evidence="14">
    <location>
        <begin position="104"/>
        <end position="125"/>
    </location>
</feature>
<evidence type="ECO:0000256" key="2">
    <source>
        <dbReference type="ARBA" id="ARBA00010621"/>
    </source>
</evidence>
<evidence type="ECO:0000256" key="9">
    <source>
        <dbReference type="ARBA" id="ARBA00023136"/>
    </source>
</evidence>
<dbReference type="GO" id="GO:0005886">
    <property type="term" value="C:plasma membrane"/>
    <property type="evidence" value="ECO:0007669"/>
    <property type="project" value="UniProtKB-SubCell"/>
</dbReference>
<comment type="catalytic activity">
    <reaction evidence="13 14">
        <text>di-trans,octa-cis-undecaprenyl diphosphate + H2O = di-trans,octa-cis-undecaprenyl phosphate + phosphate + H(+)</text>
        <dbReference type="Rhea" id="RHEA:28094"/>
        <dbReference type="ChEBI" id="CHEBI:15377"/>
        <dbReference type="ChEBI" id="CHEBI:15378"/>
        <dbReference type="ChEBI" id="CHEBI:43474"/>
        <dbReference type="ChEBI" id="CHEBI:58405"/>
        <dbReference type="ChEBI" id="CHEBI:60392"/>
        <dbReference type="EC" id="3.6.1.27"/>
    </reaction>
</comment>
<evidence type="ECO:0000313" key="16">
    <source>
        <dbReference type="Proteomes" id="UP000010467"/>
    </source>
</evidence>
<evidence type="ECO:0000256" key="6">
    <source>
        <dbReference type="ARBA" id="ARBA00022692"/>
    </source>
</evidence>
<dbReference type="HAMAP" id="MF_01006">
    <property type="entry name" value="Undec_diphosphatase"/>
    <property type="match status" value="1"/>
</dbReference>
<evidence type="ECO:0000256" key="1">
    <source>
        <dbReference type="ARBA" id="ARBA00004651"/>
    </source>
</evidence>
<dbReference type="Pfam" id="PF02673">
    <property type="entry name" value="BacA"/>
    <property type="match status" value="1"/>
</dbReference>
<feature type="transmembrane region" description="Helical" evidence="14">
    <location>
        <begin position="183"/>
        <end position="201"/>
    </location>
</feature>
<evidence type="ECO:0000256" key="14">
    <source>
        <dbReference type="HAMAP-Rule" id="MF_01006"/>
    </source>
</evidence>
<evidence type="ECO:0000256" key="10">
    <source>
        <dbReference type="ARBA" id="ARBA00023251"/>
    </source>
</evidence>
<dbReference type="GO" id="GO:0071555">
    <property type="term" value="P:cell wall organization"/>
    <property type="evidence" value="ECO:0007669"/>
    <property type="project" value="UniProtKB-KW"/>
</dbReference>
<keyword evidence="14" id="KW-0961">Cell wall biogenesis/degradation</keyword>
<organism evidence="15 16">
    <name type="scientific">Deinococcus peraridilitoris (strain DSM 19664 / LMG 22246 / CIP 109416 / KR-200)</name>
    <dbReference type="NCBI Taxonomy" id="937777"/>
    <lineage>
        <taxon>Bacteria</taxon>
        <taxon>Thermotogati</taxon>
        <taxon>Deinococcota</taxon>
        <taxon>Deinococci</taxon>
        <taxon>Deinococcales</taxon>
        <taxon>Deinococcaceae</taxon>
        <taxon>Deinococcus</taxon>
    </lineage>
</organism>
<evidence type="ECO:0000313" key="15">
    <source>
        <dbReference type="EMBL" id="AFZ69052.1"/>
    </source>
</evidence>
<dbReference type="NCBIfam" id="NF001389">
    <property type="entry name" value="PRK00281.1-2"/>
    <property type="match status" value="1"/>
</dbReference>
<feature type="transmembrane region" description="Helical" evidence="14">
    <location>
        <begin position="146"/>
        <end position="171"/>
    </location>
</feature>
<dbReference type="EMBL" id="CP003382">
    <property type="protein sequence ID" value="AFZ69052.1"/>
    <property type="molecule type" value="Genomic_DNA"/>
</dbReference>
<feature type="transmembrane region" description="Helical" evidence="14">
    <location>
        <begin position="41"/>
        <end position="59"/>
    </location>
</feature>
<accession>L0A790</accession>
<dbReference type="EC" id="3.6.1.27" evidence="3 14"/>
<keyword evidence="6 14" id="KW-0812">Transmembrane</keyword>
<keyword evidence="10 14" id="KW-0046">Antibiotic resistance</keyword>
<keyword evidence="16" id="KW-1185">Reference proteome</keyword>
<dbReference type="STRING" id="937777.Deipe_3625"/>
<dbReference type="Proteomes" id="UP000010467">
    <property type="component" value="Chromosome"/>
</dbReference>
<comment type="similarity">
    <text evidence="2 14">Belongs to the UppP family.</text>
</comment>
<feature type="transmembrane region" description="Helical" evidence="14">
    <location>
        <begin position="246"/>
        <end position="262"/>
    </location>
</feature>
<dbReference type="NCBIfam" id="NF001390">
    <property type="entry name" value="PRK00281.1-4"/>
    <property type="match status" value="1"/>
</dbReference>
<keyword evidence="14" id="KW-0573">Peptidoglycan synthesis</keyword>
<comment type="function">
    <text evidence="14">Catalyzes the dephosphorylation of undecaprenyl diphosphate (UPP). Confers resistance to bacitracin.</text>
</comment>
<comment type="miscellaneous">
    <text evidence="14">Bacitracin is thought to be involved in the inhibition of peptidoglycan synthesis by sequestering undecaprenyl diphosphate, thereby reducing the pool of lipid carrier available.</text>
</comment>
<dbReference type="PANTHER" id="PTHR30622:SF3">
    <property type="entry name" value="UNDECAPRENYL-DIPHOSPHATASE"/>
    <property type="match status" value="1"/>
</dbReference>
<dbReference type="OrthoDB" id="9808289at2"/>
<dbReference type="GO" id="GO:0009252">
    <property type="term" value="P:peptidoglycan biosynthetic process"/>
    <property type="evidence" value="ECO:0007669"/>
    <property type="project" value="UniProtKB-KW"/>
</dbReference>
<evidence type="ECO:0000256" key="3">
    <source>
        <dbReference type="ARBA" id="ARBA00012374"/>
    </source>
</evidence>
<proteinExistence type="inferred from homology"/>
<evidence type="ECO:0000256" key="12">
    <source>
        <dbReference type="ARBA" id="ARBA00032932"/>
    </source>
</evidence>
<dbReference type="eggNOG" id="COG1968">
    <property type="taxonomic scope" value="Bacteria"/>
</dbReference>
<keyword evidence="14" id="KW-0133">Cell shape</keyword>
<dbReference type="GO" id="GO:0008360">
    <property type="term" value="P:regulation of cell shape"/>
    <property type="evidence" value="ECO:0007669"/>
    <property type="project" value="UniProtKB-KW"/>
</dbReference>
<keyword evidence="9 14" id="KW-0472">Membrane</keyword>
<dbReference type="AlphaFoldDB" id="L0A790"/>
<dbReference type="HOGENOM" id="CLU_060296_2_0_0"/>
<dbReference type="PATRIC" id="fig|937777.3.peg.3637"/>
<keyword evidence="8 14" id="KW-1133">Transmembrane helix</keyword>